<accession>A0A3A9Y499</accession>
<sequence>MDRRSAAPWAPGVVALLTVAWLIGGLVLLGWMFALGLEGWADQHSDQGVGADALARKANVALLLLAAEVVVGPVVIAVVARSGLLRRTAAVYLVIALGLGVLAVPVAAGAYRDLAPPPPAPPPPTRCQEHSGGDNRCPGG</sequence>
<dbReference type="Proteomes" id="UP000275865">
    <property type="component" value="Unassembled WGS sequence"/>
</dbReference>
<gene>
    <name evidence="3" type="ORF">D7044_13595</name>
</gene>
<feature type="transmembrane region" description="Helical" evidence="2">
    <location>
        <begin position="91"/>
        <end position="111"/>
    </location>
</feature>
<keyword evidence="2" id="KW-1133">Transmembrane helix</keyword>
<evidence type="ECO:0000256" key="1">
    <source>
        <dbReference type="SAM" id="MobiDB-lite"/>
    </source>
</evidence>
<protein>
    <recommendedName>
        <fullName evidence="5">DUF1634 domain-containing protein</fullName>
    </recommendedName>
</protein>
<reference evidence="3 4" key="1">
    <citation type="submission" date="2018-09" db="EMBL/GenBank/DDBJ databases">
        <title>Micromonospora sp. nov. MS1-9, isolated from a root of Musa sp.</title>
        <authorList>
            <person name="Kuncharoen N."/>
            <person name="Kudo T."/>
            <person name="Ohkuma M."/>
            <person name="Yuki M."/>
            <person name="Tanasupawat S."/>
        </authorList>
    </citation>
    <scope>NUCLEOTIDE SEQUENCE [LARGE SCALE GENOMIC DNA]</scope>
    <source>
        <strain evidence="3 4">MS1-9</strain>
    </source>
</reference>
<feature type="compositionally biased region" description="Pro residues" evidence="1">
    <location>
        <begin position="115"/>
        <end position="125"/>
    </location>
</feature>
<dbReference type="RefSeq" id="WP_120689084.1">
    <property type="nucleotide sequence ID" value="NZ_RAZT01000006.1"/>
</dbReference>
<name>A0A3A9Y499_9ACTN</name>
<evidence type="ECO:0000313" key="3">
    <source>
        <dbReference type="EMBL" id="RKN32291.1"/>
    </source>
</evidence>
<dbReference type="AlphaFoldDB" id="A0A3A9Y499"/>
<evidence type="ECO:0000256" key="2">
    <source>
        <dbReference type="SAM" id="Phobius"/>
    </source>
</evidence>
<dbReference type="EMBL" id="RAZT01000006">
    <property type="protein sequence ID" value="RKN32291.1"/>
    <property type="molecule type" value="Genomic_DNA"/>
</dbReference>
<comment type="caution">
    <text evidence="3">The sequence shown here is derived from an EMBL/GenBank/DDBJ whole genome shotgun (WGS) entry which is preliminary data.</text>
</comment>
<organism evidence="3 4">
    <name type="scientific">Micromonospora musae</name>
    <dbReference type="NCBI Taxonomy" id="1894970"/>
    <lineage>
        <taxon>Bacteria</taxon>
        <taxon>Bacillati</taxon>
        <taxon>Actinomycetota</taxon>
        <taxon>Actinomycetes</taxon>
        <taxon>Micromonosporales</taxon>
        <taxon>Micromonosporaceae</taxon>
        <taxon>Micromonospora</taxon>
    </lineage>
</organism>
<keyword evidence="2" id="KW-0472">Membrane</keyword>
<feature type="region of interest" description="Disordered" evidence="1">
    <location>
        <begin position="115"/>
        <end position="140"/>
    </location>
</feature>
<evidence type="ECO:0008006" key="5">
    <source>
        <dbReference type="Google" id="ProtNLM"/>
    </source>
</evidence>
<proteinExistence type="predicted"/>
<feature type="transmembrane region" description="Helical" evidence="2">
    <location>
        <begin position="60"/>
        <end position="79"/>
    </location>
</feature>
<feature type="transmembrane region" description="Helical" evidence="2">
    <location>
        <begin position="12"/>
        <end position="34"/>
    </location>
</feature>
<keyword evidence="2" id="KW-0812">Transmembrane</keyword>
<evidence type="ECO:0000313" key="4">
    <source>
        <dbReference type="Proteomes" id="UP000275865"/>
    </source>
</evidence>